<name>A0ABR0WWG2_REHGL</name>
<dbReference type="InterPro" id="IPR055290">
    <property type="entry name" value="At3g26010-like"/>
</dbReference>
<comment type="caution">
    <text evidence="2">The sequence shown here is derived from an EMBL/GenBank/DDBJ whole genome shotgun (WGS) entry which is preliminary data.</text>
</comment>
<keyword evidence="3" id="KW-1185">Reference proteome</keyword>
<dbReference type="SUPFAM" id="SSF81383">
    <property type="entry name" value="F-box domain"/>
    <property type="match status" value="1"/>
</dbReference>
<protein>
    <recommendedName>
        <fullName evidence="1">F-box associated beta-propeller type 1 domain-containing protein</fullName>
    </recommendedName>
</protein>
<gene>
    <name evidence="2" type="ORF">DH2020_015521</name>
</gene>
<dbReference type="PANTHER" id="PTHR35546:SF100">
    <property type="entry name" value="F-BOX DOMAIN-CONTAINING PROTEIN"/>
    <property type="match status" value="1"/>
</dbReference>
<proteinExistence type="predicted"/>
<evidence type="ECO:0000313" key="2">
    <source>
        <dbReference type="EMBL" id="KAK6150589.1"/>
    </source>
</evidence>
<dbReference type="EMBL" id="JABTTQ020000008">
    <property type="protein sequence ID" value="KAK6150589.1"/>
    <property type="molecule type" value="Genomic_DNA"/>
</dbReference>
<evidence type="ECO:0000313" key="3">
    <source>
        <dbReference type="Proteomes" id="UP001318860"/>
    </source>
</evidence>
<reference evidence="2 3" key="1">
    <citation type="journal article" date="2021" name="Comput. Struct. Biotechnol. J.">
        <title>De novo genome assembly of the potent medicinal plant Rehmannia glutinosa using nanopore technology.</title>
        <authorList>
            <person name="Ma L."/>
            <person name="Dong C."/>
            <person name="Song C."/>
            <person name="Wang X."/>
            <person name="Zheng X."/>
            <person name="Niu Y."/>
            <person name="Chen S."/>
            <person name="Feng W."/>
        </authorList>
    </citation>
    <scope>NUCLEOTIDE SEQUENCE [LARGE SCALE GENOMIC DNA]</scope>
    <source>
        <strain evidence="2">DH-2019</strain>
    </source>
</reference>
<dbReference type="PANTHER" id="PTHR35546">
    <property type="entry name" value="F-BOX PROTEIN INTERACTION DOMAIN PROTEIN-RELATED"/>
    <property type="match status" value="1"/>
</dbReference>
<organism evidence="2 3">
    <name type="scientific">Rehmannia glutinosa</name>
    <name type="common">Chinese foxglove</name>
    <dbReference type="NCBI Taxonomy" id="99300"/>
    <lineage>
        <taxon>Eukaryota</taxon>
        <taxon>Viridiplantae</taxon>
        <taxon>Streptophyta</taxon>
        <taxon>Embryophyta</taxon>
        <taxon>Tracheophyta</taxon>
        <taxon>Spermatophyta</taxon>
        <taxon>Magnoliopsida</taxon>
        <taxon>eudicotyledons</taxon>
        <taxon>Gunneridae</taxon>
        <taxon>Pentapetalae</taxon>
        <taxon>asterids</taxon>
        <taxon>lamiids</taxon>
        <taxon>Lamiales</taxon>
        <taxon>Orobanchaceae</taxon>
        <taxon>Rehmannieae</taxon>
        <taxon>Rehmannia</taxon>
    </lineage>
</organism>
<dbReference type="InterPro" id="IPR036047">
    <property type="entry name" value="F-box-like_dom_sf"/>
</dbReference>
<feature type="domain" description="F-box associated beta-propeller type 1" evidence="1">
    <location>
        <begin position="87"/>
        <end position="263"/>
    </location>
</feature>
<accession>A0ABR0WWG2</accession>
<dbReference type="InterPro" id="IPR017451">
    <property type="entry name" value="F-box-assoc_interact_dom"/>
</dbReference>
<evidence type="ECO:0000259" key="1">
    <source>
        <dbReference type="Pfam" id="PF07734"/>
    </source>
</evidence>
<dbReference type="NCBIfam" id="TIGR01640">
    <property type="entry name" value="F_box_assoc_1"/>
    <property type="match status" value="1"/>
</dbReference>
<dbReference type="Pfam" id="PF07734">
    <property type="entry name" value="FBA_1"/>
    <property type="match status" value="1"/>
</dbReference>
<dbReference type="InterPro" id="IPR006527">
    <property type="entry name" value="F-box-assoc_dom_typ1"/>
</dbReference>
<dbReference type="Proteomes" id="UP001318860">
    <property type="component" value="Unassembled WGS sequence"/>
</dbReference>
<sequence>MEIKDVVKDIVLPFLPAKTLFRFKLVSKEWYRRINGPFLAHEQSYYFRDLSGFFCQHDDENPTFVTLNENGYGVPTPSLTFLPELVNIVSSCNGLLLCQGRYGNNSYFICNPASEKWTELPCPKFYHGYEPATILAFEPSALNIEAHYELICAVQILDHPIISFEMYSSTSGSWRISETSFVEFGGLSFTGNNFYMNGIAYWETSQRKVVAFDLKNEFYQIISLPSEAPSSGVLTQIKGELCYISVSNFSGNECSIMICSGIELSLKCLMSVRIGPALDHITGYRVLPCPDGDTVMILVGRFIYSYSIGDRSIRVVSRVASDSVGADKYLAYVNSLVHVA</sequence>